<dbReference type="AlphaFoldDB" id="A0A930HNV7"/>
<feature type="domain" description="DUF5689" evidence="2">
    <location>
        <begin position="43"/>
        <end position="282"/>
    </location>
</feature>
<feature type="signal peptide" evidence="1">
    <location>
        <begin position="1"/>
        <end position="25"/>
    </location>
</feature>
<proteinExistence type="predicted"/>
<evidence type="ECO:0000256" key="1">
    <source>
        <dbReference type="SAM" id="SignalP"/>
    </source>
</evidence>
<reference evidence="3" key="1">
    <citation type="submission" date="2020-04" db="EMBL/GenBank/DDBJ databases">
        <title>Deep metagenomics examines the oral microbiome during advanced dental caries in children, revealing novel taxa and co-occurrences with host molecules.</title>
        <authorList>
            <person name="Baker J.L."/>
            <person name="Morton J.T."/>
            <person name="Dinis M."/>
            <person name="Alvarez R."/>
            <person name="Tran N.C."/>
            <person name="Knight R."/>
            <person name="Edlund A."/>
        </authorList>
    </citation>
    <scope>NUCLEOTIDE SEQUENCE</scope>
    <source>
        <strain evidence="3">JCVI_44_bin.5</strain>
    </source>
</reference>
<dbReference type="RefSeq" id="WP_025001288.1">
    <property type="nucleotide sequence ID" value="NZ_CALCFI010000019.1"/>
</dbReference>
<dbReference type="PROSITE" id="PS51257">
    <property type="entry name" value="PROKAR_LIPOPROTEIN"/>
    <property type="match status" value="1"/>
</dbReference>
<accession>A0A930HNV7</accession>
<name>A0A930HNV7_9BACT</name>
<dbReference type="EMBL" id="JABZSJ010000067">
    <property type="protein sequence ID" value="MBF1385098.1"/>
    <property type="molecule type" value="Genomic_DNA"/>
</dbReference>
<dbReference type="InterPro" id="IPR043744">
    <property type="entry name" value="DUF5689"/>
</dbReference>
<dbReference type="NCBIfam" id="NF038128">
    <property type="entry name" value="choice_anch_J"/>
    <property type="match status" value="1"/>
</dbReference>
<sequence length="442" mass="48578">MKKIKYFLMAAICTLFASCMGNSYAETDETMPSPYGNNDLTETNVISIAELKTKFATPINTDYREGLSYQQVSENLQIKGIVTSSDIAGNIYNEIVIQDKTGAIIISTGQSGVYAILPIGTEILVDLKDLYVGNYGKQAQIGVPTKNAKGLTSIGRISRIVWNQHYKILSSSNAVEAEEFANGSSTTNWSLEHESGKLGVIRNVSFKSSTPFVNGTFADPKGGAGSVSWTLNEQDGKKVIVYNSNFAKFANVKVPSGKVNITGIFKRFNNQWEIIIRSLEDIKEVAAAEKTIYSNAFDVAPTDWTLDQGTLPTGITNVWKWVSPTFGMKATAYVNGKRYETHARATSPVIDLSNVTKATLTFDHAARYFGDFDSELKVQVSTDGSTWKDLTIDKKPTGENWDFVTANAALTAYCGKKIYISFYYNSTATTAATWEFKNLVVK</sequence>
<protein>
    <recommendedName>
        <fullName evidence="2">DUF5689 domain-containing protein</fullName>
    </recommendedName>
</protein>
<evidence type="ECO:0000313" key="4">
    <source>
        <dbReference type="Proteomes" id="UP000771736"/>
    </source>
</evidence>
<dbReference type="Proteomes" id="UP000771736">
    <property type="component" value="Unassembled WGS sequence"/>
</dbReference>
<keyword evidence="1" id="KW-0732">Signal</keyword>
<comment type="caution">
    <text evidence="3">The sequence shown here is derived from an EMBL/GenBank/DDBJ whole genome shotgun (WGS) entry which is preliminary data.</text>
</comment>
<gene>
    <name evidence="3" type="ORF">HXN26_09680</name>
</gene>
<feature type="chain" id="PRO_5036678083" description="DUF5689 domain-containing protein" evidence="1">
    <location>
        <begin position="26"/>
        <end position="442"/>
    </location>
</feature>
<organism evidence="3 4">
    <name type="scientific">Prevotella aurantiaca</name>
    <dbReference type="NCBI Taxonomy" id="596085"/>
    <lineage>
        <taxon>Bacteria</taxon>
        <taxon>Pseudomonadati</taxon>
        <taxon>Bacteroidota</taxon>
        <taxon>Bacteroidia</taxon>
        <taxon>Bacteroidales</taxon>
        <taxon>Prevotellaceae</taxon>
        <taxon>Prevotella</taxon>
    </lineage>
</organism>
<dbReference type="Pfam" id="PF18942">
    <property type="entry name" value="DUF5689"/>
    <property type="match status" value="1"/>
</dbReference>
<evidence type="ECO:0000313" key="3">
    <source>
        <dbReference type="EMBL" id="MBF1385098.1"/>
    </source>
</evidence>
<evidence type="ECO:0000259" key="2">
    <source>
        <dbReference type="Pfam" id="PF18942"/>
    </source>
</evidence>